<dbReference type="NCBIfam" id="TIGR04056">
    <property type="entry name" value="OMP_RagA_SusC"/>
    <property type="match status" value="1"/>
</dbReference>
<evidence type="ECO:0000256" key="9">
    <source>
        <dbReference type="SAM" id="SignalP"/>
    </source>
</evidence>
<dbReference type="NCBIfam" id="TIGR04057">
    <property type="entry name" value="SusC_RagA_signa"/>
    <property type="match status" value="1"/>
</dbReference>
<evidence type="ECO:0000256" key="3">
    <source>
        <dbReference type="ARBA" id="ARBA00022452"/>
    </source>
</evidence>
<dbReference type="InterPro" id="IPR012910">
    <property type="entry name" value="Plug_dom"/>
</dbReference>
<keyword evidence="2 7" id="KW-0813">Transport</keyword>
<comment type="similarity">
    <text evidence="7">Belongs to the TonB-dependent receptor family.</text>
</comment>
<dbReference type="InterPro" id="IPR008969">
    <property type="entry name" value="CarboxyPept-like_regulatory"/>
</dbReference>
<dbReference type="InterPro" id="IPR039426">
    <property type="entry name" value="TonB-dep_rcpt-like"/>
</dbReference>
<evidence type="ECO:0000256" key="2">
    <source>
        <dbReference type="ARBA" id="ARBA00022448"/>
    </source>
</evidence>
<evidence type="ECO:0000256" key="7">
    <source>
        <dbReference type="PROSITE-ProRule" id="PRU01360"/>
    </source>
</evidence>
<comment type="caution">
    <text evidence="11">The sequence shown here is derived from an EMBL/GenBank/DDBJ whole genome shotgun (WGS) entry which is preliminary data.</text>
</comment>
<dbReference type="InterPro" id="IPR036942">
    <property type="entry name" value="Beta-barrel_TonB_sf"/>
</dbReference>
<evidence type="ECO:0000259" key="10">
    <source>
        <dbReference type="Pfam" id="PF07715"/>
    </source>
</evidence>
<dbReference type="InterPro" id="IPR023997">
    <property type="entry name" value="TonB-dep_OMP_SusC/RagA_CS"/>
</dbReference>
<evidence type="ECO:0000256" key="5">
    <source>
        <dbReference type="ARBA" id="ARBA00023136"/>
    </source>
</evidence>
<feature type="region of interest" description="Disordered" evidence="8">
    <location>
        <begin position="1002"/>
        <end position="1029"/>
    </location>
</feature>
<sequence length="1122" mass="121673">MNKIFYCVVLCLILIAQGKAQTISPDSSQQVKGLVASANDTLPLPGVKVLIQNTDRSTVTDSTGRYQLALASSSDTLVFSKDGFVGVIASVNGRESVNILLRPDTASSRPAVTPTDSTAVATDSTTVATDSTVVATDTTAGQFKVSGVVTGEDSTALPGVSVLVKNTSIGTVTDTQGKYTIGVSSPGDVLVFSFVGLKTQEVPVNNQQAIDVKLREEGGQVLKEVVVIGYGTIDRATLTSSVSTIGSEMLDKDPLPSVTQAIQGKAGGVQVTQKSGSPGGGVNIRVRGTTSINASSDPLYVVDGIPVNSNTNFVGGSDFNFGGGTQGINILSSINPSDIESVEILKDAASSAIYGARAANGVVLITTKRGRPNETNISLNAYAGVSEMPRERKYDMMNTDEYIAYMQDFYKYKGTAVPESILRTDVNTDWQDEIFRTAPMQNYELAASGGSDKTQYYTSIGYYNQDGIILNSDFSRLSGRVNLDYKQSERLKLSTNINLTRAINHRIQEENSKEGSTKNGIVTPPNVPVYNPDGTFAYDPVNSARENPVAMLTLPVNEAETFRILGNISADYQITKGLIFKTTWGIDMSYIDENFFMPPKGIKSFVSQGGIGATRSTKDQLWINENTLTYDKTFGDHSLNLLGGISFQESKYSFVEARRSNFASNDISLISAGGTLSGANATVQEWAIASYFARVNYGYKNRYLLTANMRVDGSSRFGADNRYGTFPSVAAAWRISEESFLKGSKQVSNLKLRASWGITGNQNIPNYASYTLYSAGSNYLNTPGFYPTSLGDPNLGWETTEQIDIGADIGLFDDRITVLADYYVKNTSDLLISVQVPRSSGFQSAFRNVGEIQNKGFEFELITRNIVGDDFRWTTSLNMTFNRNKVVSLPEGDIYGGLGNLNIAREGLPLGTFYGWEMVGVNPETGMIDFTRADGTVGPPDFASDKKIIGDPNPDFFGGITNTFSYKGFDLSIMGQYSYGNDIFNYNLFTILSGSGDSNNGSADWNRRWRNPGDITDVPRPTPADLDNGTVSDRFVEDGSFFRIRNITLGYTLPTTVLEKLKLKSLRIYATVQNAYVFTNYRGYDPEVSSSPGGANQGLVYGFDYGSYPQPRIFTGGVNLTF</sequence>
<organism evidence="11 12">
    <name type="scientific">Ohtaekwangia kribbensis</name>
    <dbReference type="NCBI Taxonomy" id="688913"/>
    <lineage>
        <taxon>Bacteria</taxon>
        <taxon>Pseudomonadati</taxon>
        <taxon>Bacteroidota</taxon>
        <taxon>Cytophagia</taxon>
        <taxon>Cytophagales</taxon>
        <taxon>Fulvivirgaceae</taxon>
        <taxon>Ohtaekwangia</taxon>
    </lineage>
</organism>
<dbReference type="Pfam" id="PF07715">
    <property type="entry name" value="Plug"/>
    <property type="match status" value="1"/>
</dbReference>
<evidence type="ECO:0000256" key="6">
    <source>
        <dbReference type="ARBA" id="ARBA00023237"/>
    </source>
</evidence>
<evidence type="ECO:0000256" key="8">
    <source>
        <dbReference type="SAM" id="MobiDB-lite"/>
    </source>
</evidence>
<evidence type="ECO:0000313" key="12">
    <source>
        <dbReference type="Proteomes" id="UP001597112"/>
    </source>
</evidence>
<keyword evidence="3 7" id="KW-1134">Transmembrane beta strand</keyword>
<accession>A0ABW3K1U4</accession>
<keyword evidence="12" id="KW-1185">Reference proteome</keyword>
<comment type="subcellular location">
    <subcellularLocation>
        <location evidence="1 7">Cell outer membrane</location>
        <topology evidence="1 7">Multi-pass membrane protein</topology>
    </subcellularLocation>
</comment>
<dbReference type="Gene3D" id="2.60.40.1120">
    <property type="entry name" value="Carboxypeptidase-like, regulatory domain"/>
    <property type="match status" value="2"/>
</dbReference>
<dbReference type="InterPro" id="IPR037066">
    <property type="entry name" value="Plug_dom_sf"/>
</dbReference>
<dbReference type="Gene3D" id="2.40.170.20">
    <property type="entry name" value="TonB-dependent receptor, beta-barrel domain"/>
    <property type="match status" value="1"/>
</dbReference>
<keyword evidence="9" id="KW-0732">Signal</keyword>
<feature type="signal peptide" evidence="9">
    <location>
        <begin position="1"/>
        <end position="22"/>
    </location>
</feature>
<dbReference type="SUPFAM" id="SSF56935">
    <property type="entry name" value="Porins"/>
    <property type="match status" value="1"/>
</dbReference>
<dbReference type="Gene3D" id="2.170.130.10">
    <property type="entry name" value="TonB-dependent receptor, plug domain"/>
    <property type="match status" value="1"/>
</dbReference>
<feature type="domain" description="TonB-dependent receptor plug" evidence="10">
    <location>
        <begin position="237"/>
        <end position="362"/>
    </location>
</feature>
<keyword evidence="6 7" id="KW-0998">Cell outer membrane</keyword>
<protein>
    <submittedName>
        <fullName evidence="11">SusC/RagA family TonB-linked outer membrane protein</fullName>
    </submittedName>
</protein>
<dbReference type="SUPFAM" id="SSF49464">
    <property type="entry name" value="Carboxypeptidase regulatory domain-like"/>
    <property type="match status" value="2"/>
</dbReference>
<evidence type="ECO:0000256" key="4">
    <source>
        <dbReference type="ARBA" id="ARBA00022692"/>
    </source>
</evidence>
<evidence type="ECO:0000313" key="11">
    <source>
        <dbReference type="EMBL" id="MFD0999151.1"/>
    </source>
</evidence>
<keyword evidence="5 7" id="KW-0472">Membrane</keyword>
<dbReference type="RefSeq" id="WP_377577087.1">
    <property type="nucleotide sequence ID" value="NZ_JBHTKA010000001.1"/>
</dbReference>
<dbReference type="Proteomes" id="UP001597112">
    <property type="component" value="Unassembled WGS sequence"/>
</dbReference>
<reference evidence="12" key="1">
    <citation type="journal article" date="2019" name="Int. J. Syst. Evol. Microbiol.">
        <title>The Global Catalogue of Microorganisms (GCM) 10K type strain sequencing project: providing services to taxonomists for standard genome sequencing and annotation.</title>
        <authorList>
            <consortium name="The Broad Institute Genomics Platform"/>
            <consortium name="The Broad Institute Genome Sequencing Center for Infectious Disease"/>
            <person name="Wu L."/>
            <person name="Ma J."/>
        </authorList>
    </citation>
    <scope>NUCLEOTIDE SEQUENCE [LARGE SCALE GENOMIC DNA]</scope>
    <source>
        <strain evidence="12">CCUG 58938</strain>
    </source>
</reference>
<gene>
    <name evidence="11" type="ORF">ACFQ21_07525</name>
</gene>
<dbReference type="PROSITE" id="PS52016">
    <property type="entry name" value="TONB_DEPENDENT_REC_3"/>
    <property type="match status" value="1"/>
</dbReference>
<evidence type="ECO:0000256" key="1">
    <source>
        <dbReference type="ARBA" id="ARBA00004571"/>
    </source>
</evidence>
<name>A0ABW3K1U4_9BACT</name>
<feature type="chain" id="PRO_5045929254" evidence="9">
    <location>
        <begin position="23"/>
        <end position="1122"/>
    </location>
</feature>
<dbReference type="EMBL" id="JBHTKA010000001">
    <property type="protein sequence ID" value="MFD0999151.1"/>
    <property type="molecule type" value="Genomic_DNA"/>
</dbReference>
<dbReference type="Pfam" id="PF13715">
    <property type="entry name" value="CarbopepD_reg_2"/>
    <property type="match status" value="2"/>
</dbReference>
<proteinExistence type="inferred from homology"/>
<dbReference type="InterPro" id="IPR023996">
    <property type="entry name" value="TonB-dep_OMP_SusC/RagA"/>
</dbReference>
<keyword evidence="4 7" id="KW-0812">Transmembrane</keyword>